<protein>
    <recommendedName>
        <fullName evidence="4">Histidine kinase</fullName>
    </recommendedName>
</protein>
<feature type="chain" id="PRO_5043584884" description="Histidine kinase" evidence="1">
    <location>
        <begin position="24"/>
        <end position="238"/>
    </location>
</feature>
<evidence type="ECO:0000313" key="3">
    <source>
        <dbReference type="Proteomes" id="UP001409585"/>
    </source>
</evidence>
<evidence type="ECO:0000256" key="1">
    <source>
        <dbReference type="SAM" id="SignalP"/>
    </source>
</evidence>
<keyword evidence="3" id="KW-1185">Reference proteome</keyword>
<proteinExistence type="predicted"/>
<dbReference type="RefSeq" id="WP_345424280.1">
    <property type="nucleotide sequence ID" value="NZ_AP031496.1"/>
</dbReference>
<evidence type="ECO:0008006" key="4">
    <source>
        <dbReference type="Google" id="ProtNLM"/>
    </source>
</evidence>
<evidence type="ECO:0000313" key="2">
    <source>
        <dbReference type="EMBL" id="GAA4948798.1"/>
    </source>
</evidence>
<dbReference type="EMBL" id="BAABLX010000028">
    <property type="protein sequence ID" value="GAA4948798.1"/>
    <property type="molecule type" value="Genomic_DNA"/>
</dbReference>
<dbReference type="InterPro" id="IPR010239">
    <property type="entry name" value="CHP02001"/>
</dbReference>
<organism evidence="2 3">
    <name type="scientific">Halioxenophilus aromaticivorans</name>
    <dbReference type="NCBI Taxonomy" id="1306992"/>
    <lineage>
        <taxon>Bacteria</taxon>
        <taxon>Pseudomonadati</taxon>
        <taxon>Pseudomonadota</taxon>
        <taxon>Gammaproteobacteria</taxon>
        <taxon>Alteromonadales</taxon>
        <taxon>Alteromonadaceae</taxon>
        <taxon>Halioxenophilus</taxon>
    </lineage>
</organism>
<feature type="signal peptide" evidence="1">
    <location>
        <begin position="1"/>
        <end position="23"/>
    </location>
</feature>
<sequence length="238" mass="25416">MKLVKTVLATAVAAVAFSATTQAEVTTNIAVSSDYVWRGVSQTYYGSSVSGGIDYADESGFYAGAWASNTGYGGGELDLYAGFAGEAGDFGYSIGYLLYAYPTVDDYNFGEITLDFSYDILSFGMAYTIHSDWGDGMPFVEGDVYLYAGASFDLGNDWSLGLTAGYYDFDNDGVDNDGAVLESYGHVQVDLGKSYGDWGDFAFSVSLAEEGAADPNVGFSNNENADQPLFFVTWAKGF</sequence>
<reference evidence="3" key="1">
    <citation type="journal article" date="2019" name="Int. J. Syst. Evol. Microbiol.">
        <title>The Global Catalogue of Microorganisms (GCM) 10K type strain sequencing project: providing services to taxonomists for standard genome sequencing and annotation.</title>
        <authorList>
            <consortium name="The Broad Institute Genomics Platform"/>
            <consortium name="The Broad Institute Genome Sequencing Center for Infectious Disease"/>
            <person name="Wu L."/>
            <person name="Ma J."/>
        </authorList>
    </citation>
    <scope>NUCLEOTIDE SEQUENCE [LARGE SCALE GENOMIC DNA]</scope>
    <source>
        <strain evidence="3">JCM 19134</strain>
    </source>
</reference>
<gene>
    <name evidence="2" type="ORF">GCM10025791_31100</name>
</gene>
<dbReference type="NCBIfam" id="TIGR02001">
    <property type="entry name" value="gcw_chp"/>
    <property type="match status" value="1"/>
</dbReference>
<dbReference type="AlphaFoldDB" id="A0AAV3U545"/>
<comment type="caution">
    <text evidence="2">The sequence shown here is derived from an EMBL/GenBank/DDBJ whole genome shotgun (WGS) entry which is preliminary data.</text>
</comment>
<accession>A0AAV3U545</accession>
<dbReference type="Proteomes" id="UP001409585">
    <property type="component" value="Unassembled WGS sequence"/>
</dbReference>
<dbReference type="Pfam" id="PF09694">
    <property type="entry name" value="Gcw_chp"/>
    <property type="match status" value="1"/>
</dbReference>
<keyword evidence="1" id="KW-0732">Signal</keyword>
<name>A0AAV3U545_9ALTE</name>